<comment type="caution">
    <text evidence="2">The sequence shown here is derived from an EMBL/GenBank/DDBJ whole genome shotgun (WGS) entry which is preliminary data.</text>
</comment>
<dbReference type="EMBL" id="SMOL01000781">
    <property type="protein sequence ID" value="KAB2595194.1"/>
    <property type="molecule type" value="Genomic_DNA"/>
</dbReference>
<evidence type="ECO:0000313" key="2">
    <source>
        <dbReference type="EMBL" id="KAB2595194.1"/>
    </source>
</evidence>
<reference evidence="2 3" key="3">
    <citation type="submission" date="2019-11" db="EMBL/GenBank/DDBJ databases">
        <title>A de novo genome assembly of a pear dwarfing rootstock.</title>
        <authorList>
            <person name="Wang F."/>
            <person name="Wang J."/>
            <person name="Li S."/>
            <person name="Zhang Y."/>
            <person name="Fang M."/>
            <person name="Ma L."/>
            <person name="Zhao Y."/>
            <person name="Jiang S."/>
        </authorList>
    </citation>
    <scope>NUCLEOTIDE SEQUENCE [LARGE SCALE GENOMIC DNA]</scope>
    <source>
        <strain evidence="2">S2</strain>
        <tissue evidence="2">Leaf</tissue>
    </source>
</reference>
<feature type="compositionally biased region" description="Low complexity" evidence="1">
    <location>
        <begin position="88"/>
        <end position="102"/>
    </location>
</feature>
<feature type="compositionally biased region" description="Polar residues" evidence="1">
    <location>
        <begin position="461"/>
        <end position="472"/>
    </location>
</feature>
<dbReference type="AlphaFoldDB" id="A0A5N5F9D4"/>
<dbReference type="OrthoDB" id="21648at2759"/>
<accession>A0A5N5F9D4</accession>
<dbReference type="InterPro" id="IPR038745">
    <property type="entry name" value="AT4G37440-like"/>
</dbReference>
<evidence type="ECO:0000256" key="1">
    <source>
        <dbReference type="SAM" id="MobiDB-lite"/>
    </source>
</evidence>
<reference evidence="2 3" key="1">
    <citation type="submission" date="2019-09" db="EMBL/GenBank/DDBJ databases">
        <authorList>
            <person name="Ou C."/>
        </authorList>
    </citation>
    <scope>NUCLEOTIDE SEQUENCE [LARGE SCALE GENOMIC DNA]</scope>
    <source>
        <strain evidence="2">S2</strain>
        <tissue evidence="2">Leaf</tissue>
    </source>
</reference>
<keyword evidence="3" id="KW-1185">Reference proteome</keyword>
<name>A0A5N5F9D4_9ROSA</name>
<feature type="region of interest" description="Disordered" evidence="1">
    <location>
        <begin position="88"/>
        <end position="112"/>
    </location>
</feature>
<organism evidence="2 3">
    <name type="scientific">Pyrus ussuriensis x Pyrus communis</name>
    <dbReference type="NCBI Taxonomy" id="2448454"/>
    <lineage>
        <taxon>Eukaryota</taxon>
        <taxon>Viridiplantae</taxon>
        <taxon>Streptophyta</taxon>
        <taxon>Embryophyta</taxon>
        <taxon>Tracheophyta</taxon>
        <taxon>Spermatophyta</taxon>
        <taxon>Magnoliopsida</taxon>
        <taxon>eudicotyledons</taxon>
        <taxon>Gunneridae</taxon>
        <taxon>Pentapetalae</taxon>
        <taxon>rosids</taxon>
        <taxon>fabids</taxon>
        <taxon>Rosales</taxon>
        <taxon>Rosaceae</taxon>
        <taxon>Amygdaloideae</taxon>
        <taxon>Maleae</taxon>
        <taxon>Pyrus</taxon>
    </lineage>
</organism>
<feature type="region of interest" description="Disordered" evidence="1">
    <location>
        <begin position="443"/>
        <end position="489"/>
    </location>
</feature>
<gene>
    <name evidence="2" type="ORF">D8674_030644</name>
</gene>
<protein>
    <submittedName>
        <fullName evidence="2">Uncharacterized protein</fullName>
    </submittedName>
</protein>
<reference evidence="3" key="2">
    <citation type="submission" date="2019-10" db="EMBL/GenBank/DDBJ databases">
        <title>A de novo genome assembly of a pear dwarfing rootstock.</title>
        <authorList>
            <person name="Wang F."/>
            <person name="Wang J."/>
            <person name="Li S."/>
            <person name="Zhang Y."/>
            <person name="Fang M."/>
            <person name="Ma L."/>
            <person name="Zhao Y."/>
            <person name="Jiang S."/>
        </authorList>
    </citation>
    <scope>NUCLEOTIDE SEQUENCE [LARGE SCALE GENOMIC DNA]</scope>
</reference>
<dbReference type="CDD" id="cd11650">
    <property type="entry name" value="AT4G37440_like"/>
    <property type="match status" value="1"/>
</dbReference>
<proteinExistence type="predicted"/>
<dbReference type="Proteomes" id="UP000327157">
    <property type="component" value="Chromosome 7"/>
</dbReference>
<sequence>MGPELEPKPKSGTGMELSVAKDGSINRDLEDKLMPCVSNYKDNIFDMETRLVGQTSASNVRENVEVNRTGFPSPNVVQIVESECGDLTESSSSFGDTTSGTENGYVSDGDEVQSPLHGNEFAPFYDEYFGAFETRRKRLTTHWNKFIRPLMWRLKWLELKIKELQSQDKKYDLQLAKYAQIEQSEFDAMSKLIKRKKRKRVEDTTNIACYMSQHNLFSYESKRSRANGVFMEGDWGDSAGDKTCTGNKDVETNDIWSSLEFRDGNSSLEDILWKIEVVHSKVWKLKTRVDKVVKENQGNISSANNFLVPCDALMGSAQNPAFRGENGNRLLFESLSTASMHIKCDTGDPFLPEIAVSSLAELTPRPGITVNTDQPLVGSVLENAGDLHLIPKDAVKAEPCDLEVKDPFIRKPCISPQEQKTSCPAPVSETVLPTNVPVRYSEKVMPTNSSVPNATEEPDSSTRTALPWNTRNQGRRKPGSYLKTLNRKS</sequence>
<evidence type="ECO:0000313" key="3">
    <source>
        <dbReference type="Proteomes" id="UP000327157"/>
    </source>
</evidence>
<dbReference type="PANTHER" id="PTHR34057:SF10">
    <property type="entry name" value="TRANSPOSASE, PTTA_EN_SPM, PLANT"/>
    <property type="match status" value="1"/>
</dbReference>
<dbReference type="PANTHER" id="PTHR34057">
    <property type="entry name" value="ELONGATION FACTOR"/>
    <property type="match status" value="1"/>
</dbReference>